<sequence length="152" mass="16397">MFSISRVFHKKLGSAMLTSALLLFAGAACAKVIPLHAALHPCAGVQTSGVSAMKGTYNTVSHMVTWEVTYSHLTSDVIMAHFHGPISKPGASAPVQVWLTKKPPHPMAPAPIIGKAKISPEQAKELLGGHWYVTIHTVKYHDGEMRGRIHTN</sequence>
<evidence type="ECO:0000313" key="1">
    <source>
        <dbReference type="EMBL" id="XRI68871.1"/>
    </source>
</evidence>
<proteinExistence type="predicted"/>
<protein>
    <submittedName>
        <fullName evidence="1">CHRD domain-containing protein</fullName>
    </submittedName>
</protein>
<evidence type="ECO:0000313" key="2">
    <source>
        <dbReference type="Proteomes" id="UP000470022"/>
    </source>
</evidence>
<dbReference type="EMBL" id="CP127523">
    <property type="protein sequence ID" value="XRI68871.1"/>
    <property type="molecule type" value="Genomic_DNA"/>
</dbReference>
<reference evidence="1" key="1">
    <citation type="submission" date="2023-06" db="EMBL/GenBank/DDBJ databases">
        <title>Complete and circular genome of Acidithiobacillus ferrianus DSM 107098.</title>
        <authorList>
            <person name="Norris P.R."/>
            <person name="Falagan C."/>
            <person name="Moya-Beltran A."/>
            <person name="Castro M."/>
            <person name="Quatrini R."/>
            <person name="Johnson D.B."/>
        </authorList>
    </citation>
    <scope>NUCLEOTIDE SEQUENCE</scope>
    <source>
        <strain evidence="1">MG</strain>
    </source>
</reference>
<organism evidence="1 2">
    <name type="scientific">Acidithiobacillus ferrianus</name>
    <dbReference type="NCBI Taxonomy" id="2678518"/>
    <lineage>
        <taxon>Bacteria</taxon>
        <taxon>Pseudomonadati</taxon>
        <taxon>Pseudomonadota</taxon>
        <taxon>Acidithiobacillia</taxon>
        <taxon>Acidithiobacillales</taxon>
        <taxon>Acidithiobacillaceae</taxon>
        <taxon>Acidithiobacillus</taxon>
    </lineage>
</organism>
<keyword evidence="2" id="KW-1185">Reference proteome</keyword>
<gene>
    <name evidence="1" type="ORF">GL267_014120</name>
</gene>
<dbReference type="Proteomes" id="UP000470022">
    <property type="component" value="Chromosome"/>
</dbReference>
<name>A0ACD5H5Z4_9PROT</name>
<accession>A0ACD5H5Z4</accession>